<gene>
    <name evidence="7" type="ORF">L21SP2_1700</name>
</gene>
<organism evidence="7 8">
    <name type="scientific">Salinispira pacifica</name>
    <dbReference type="NCBI Taxonomy" id="1307761"/>
    <lineage>
        <taxon>Bacteria</taxon>
        <taxon>Pseudomonadati</taxon>
        <taxon>Spirochaetota</taxon>
        <taxon>Spirochaetia</taxon>
        <taxon>Spirochaetales</taxon>
        <taxon>Spirochaetaceae</taxon>
        <taxon>Salinispira</taxon>
    </lineage>
</organism>
<protein>
    <submittedName>
        <fullName evidence="7">ABC-type multidrug transport system, permease component</fullName>
    </submittedName>
</protein>
<feature type="transmembrane region" description="Helical" evidence="5">
    <location>
        <begin position="136"/>
        <end position="157"/>
    </location>
</feature>
<evidence type="ECO:0000256" key="3">
    <source>
        <dbReference type="ARBA" id="ARBA00022989"/>
    </source>
</evidence>
<keyword evidence="3 5" id="KW-1133">Transmembrane helix</keyword>
<proteinExistence type="predicted"/>
<feature type="domain" description="ABC-2 type transporter transmembrane" evidence="6">
    <location>
        <begin position="58"/>
        <end position="234"/>
    </location>
</feature>
<evidence type="ECO:0000259" key="6">
    <source>
        <dbReference type="Pfam" id="PF12698"/>
    </source>
</evidence>
<name>V5WH26_9SPIO</name>
<dbReference type="Pfam" id="PF12698">
    <property type="entry name" value="ABC2_membrane_3"/>
    <property type="match status" value="1"/>
</dbReference>
<dbReference type="Proteomes" id="UP000018680">
    <property type="component" value="Chromosome"/>
</dbReference>
<accession>V5WH26</accession>
<feature type="transmembrane region" description="Helical" evidence="5">
    <location>
        <begin position="215"/>
        <end position="240"/>
    </location>
</feature>
<keyword evidence="8" id="KW-1185">Reference proteome</keyword>
<comment type="subcellular location">
    <subcellularLocation>
        <location evidence="1">Membrane</location>
        <topology evidence="1">Multi-pass membrane protein</topology>
    </subcellularLocation>
</comment>
<evidence type="ECO:0000256" key="5">
    <source>
        <dbReference type="SAM" id="Phobius"/>
    </source>
</evidence>
<dbReference type="GO" id="GO:0016020">
    <property type="term" value="C:membrane"/>
    <property type="evidence" value="ECO:0007669"/>
    <property type="project" value="UniProtKB-SubCell"/>
</dbReference>
<feature type="transmembrane region" description="Helical" evidence="5">
    <location>
        <begin position="102"/>
        <end position="124"/>
    </location>
</feature>
<evidence type="ECO:0000256" key="4">
    <source>
        <dbReference type="ARBA" id="ARBA00023136"/>
    </source>
</evidence>
<evidence type="ECO:0000256" key="1">
    <source>
        <dbReference type="ARBA" id="ARBA00004141"/>
    </source>
</evidence>
<dbReference type="STRING" id="1307761.L21SP2_1700"/>
<reference evidence="7 8" key="1">
    <citation type="journal article" date="2015" name="Stand. Genomic Sci.">
        <title>Complete genome sequence and description of Salinispira pacifica gen. nov., sp. nov., a novel spirochaete isolated form a hypersaline microbial mat.</title>
        <authorList>
            <person name="Ben Hania W."/>
            <person name="Joseph M."/>
            <person name="Schumann P."/>
            <person name="Bunk B."/>
            <person name="Fiebig A."/>
            <person name="Sproer C."/>
            <person name="Klenk H.P."/>
            <person name="Fardeau M.L."/>
            <person name="Spring S."/>
        </authorList>
    </citation>
    <scope>NUCLEOTIDE SEQUENCE [LARGE SCALE GENOMIC DNA]</scope>
    <source>
        <strain evidence="7 8">L21-RPul-D2</strain>
    </source>
</reference>
<evidence type="ECO:0000256" key="2">
    <source>
        <dbReference type="ARBA" id="ARBA00022692"/>
    </source>
</evidence>
<dbReference type="eggNOG" id="COG0842">
    <property type="taxonomic scope" value="Bacteria"/>
</dbReference>
<sequence length="246" mass="27020">MLSQPYTKDSLVQFIQADMEDLMNILHPPTGRYPADVYSSVRIEAFQRGADEVHPFNQRLLAPVIVFNIGLIGLFAMVSLIGQERMDATLRAYRLSPSSLGLFLLSKNIVITAVSILNFSILYLPIMGFSGYLEALAVMVVTVITMSSLGVALATFYQGPLEAIGWVFVLMLIFALPGVSLLNPVFSPGWLQAIPTFHSLFGLDAAMFPDNNADLIWRSVGILALLSAVLVPLTGLFFSYRIQKEA</sequence>
<evidence type="ECO:0000313" key="8">
    <source>
        <dbReference type="Proteomes" id="UP000018680"/>
    </source>
</evidence>
<dbReference type="HOGENOM" id="CLU_1128421_0_0_12"/>
<dbReference type="GO" id="GO:0140359">
    <property type="term" value="F:ABC-type transporter activity"/>
    <property type="evidence" value="ECO:0007669"/>
    <property type="project" value="InterPro"/>
</dbReference>
<keyword evidence="2 5" id="KW-0812">Transmembrane</keyword>
<feature type="transmembrane region" description="Helical" evidence="5">
    <location>
        <begin position="60"/>
        <end position="82"/>
    </location>
</feature>
<keyword evidence="4 5" id="KW-0472">Membrane</keyword>
<dbReference type="InterPro" id="IPR013525">
    <property type="entry name" value="ABC2_TM"/>
</dbReference>
<feature type="transmembrane region" description="Helical" evidence="5">
    <location>
        <begin position="163"/>
        <end position="182"/>
    </location>
</feature>
<dbReference type="EMBL" id="CP006939">
    <property type="protein sequence ID" value="AHC15083.1"/>
    <property type="molecule type" value="Genomic_DNA"/>
</dbReference>
<dbReference type="KEGG" id="slr:L21SP2_1700"/>
<evidence type="ECO:0000313" key="7">
    <source>
        <dbReference type="EMBL" id="AHC15083.1"/>
    </source>
</evidence>
<dbReference type="AlphaFoldDB" id="V5WH26"/>